<evidence type="ECO:0000313" key="2">
    <source>
        <dbReference type="Proteomes" id="UP001302059"/>
    </source>
</evidence>
<evidence type="ECO:0000313" key="1">
    <source>
        <dbReference type="EMBL" id="MDL2344305.1"/>
    </source>
</evidence>
<comment type="caution">
    <text evidence="1">The sequence shown here is derived from an EMBL/GenBank/DDBJ whole genome shotgun (WGS) entry which is preliminary data.</text>
</comment>
<accession>A0ABT7JGX8</accession>
<dbReference type="EMBL" id="JASNGB010000072">
    <property type="protein sequence ID" value="MDL2344305.1"/>
    <property type="molecule type" value="Genomic_DNA"/>
</dbReference>
<dbReference type="Proteomes" id="UP001302059">
    <property type="component" value="Unassembled WGS sequence"/>
</dbReference>
<gene>
    <name evidence="1" type="ORF">QOL99_09085</name>
</gene>
<organism evidence="1 2">
    <name type="scientific">Deinococcus rhizophilus</name>
    <dbReference type="NCBI Taxonomy" id="3049544"/>
    <lineage>
        <taxon>Bacteria</taxon>
        <taxon>Thermotogati</taxon>
        <taxon>Deinococcota</taxon>
        <taxon>Deinococci</taxon>
        <taxon>Deinococcales</taxon>
        <taxon>Deinococcaceae</taxon>
        <taxon>Deinococcus</taxon>
    </lineage>
</organism>
<name>A0ABT7JGX8_9DEIO</name>
<proteinExistence type="predicted"/>
<sequence length="62" mass="7374">MKTPSLLKKFRSGRFLSDLTRRPLSWERRGEEITSRALVVTEEEMRLHRRLGAQSRAERYAN</sequence>
<dbReference type="RefSeq" id="WP_285523168.1">
    <property type="nucleotide sequence ID" value="NZ_JASNGB010000072.1"/>
</dbReference>
<keyword evidence="2" id="KW-1185">Reference proteome</keyword>
<reference evidence="1 2" key="1">
    <citation type="submission" date="2023-05" db="EMBL/GenBank/DDBJ databases">
        <authorList>
            <person name="Gao F."/>
        </authorList>
    </citation>
    <scope>NUCLEOTIDE SEQUENCE [LARGE SCALE GENOMIC DNA]</scope>
    <source>
        <strain evidence="1 2">MIMF12</strain>
    </source>
</reference>
<protein>
    <submittedName>
        <fullName evidence="1">Uncharacterized protein</fullName>
    </submittedName>
</protein>